<keyword evidence="2" id="KW-0282">Flagellum</keyword>
<evidence type="ECO:0000259" key="1">
    <source>
        <dbReference type="PROSITE" id="PS51186"/>
    </source>
</evidence>
<sequence>MELISILKENLRVGNITLRNFINLNPDELELVRTWRNHPEVRKWMYNDQEISKEEHFRFVERLKEDSKNFYHLAVKDNAYIGVVNLVRVDLRNRNAYFGIYANPENRIQGAGFILGKALLKLAFEIALLHTLRLEVLENNIKALNLYRKLGFKEEGILREFVLKEGKWFDVIVMGMTEEEYRNAHGED</sequence>
<dbReference type="GO" id="GO:0016747">
    <property type="term" value="F:acyltransferase activity, transferring groups other than amino-acyl groups"/>
    <property type="evidence" value="ECO:0007669"/>
    <property type="project" value="InterPro"/>
</dbReference>
<dbReference type="PANTHER" id="PTHR43415">
    <property type="entry name" value="SPERMIDINE N(1)-ACETYLTRANSFERASE"/>
    <property type="match status" value="1"/>
</dbReference>
<dbReference type="OrthoDB" id="9795206at2"/>
<dbReference type="eggNOG" id="COG1670">
    <property type="taxonomic scope" value="Bacteria"/>
</dbReference>
<feature type="domain" description="N-acetyltransferase" evidence="1">
    <location>
        <begin position="19"/>
        <end position="179"/>
    </location>
</feature>
<dbReference type="SUPFAM" id="SSF55729">
    <property type="entry name" value="Acyl-CoA N-acyltransferases (Nat)"/>
    <property type="match status" value="1"/>
</dbReference>
<gene>
    <name evidence="2" type="ordered locus">HTH_1537</name>
</gene>
<dbReference type="STRING" id="608538.HTH_1537"/>
<dbReference type="PROSITE" id="PS51186">
    <property type="entry name" value="GNAT"/>
    <property type="match status" value="1"/>
</dbReference>
<dbReference type="KEGG" id="hth:HTH_1537"/>
<name>D3DJI4_HYDTT</name>
<organism evidence="2 3">
    <name type="scientific">Hydrogenobacter thermophilus (strain DSM 6534 / IAM 12695 / TK-6)</name>
    <dbReference type="NCBI Taxonomy" id="608538"/>
    <lineage>
        <taxon>Bacteria</taxon>
        <taxon>Pseudomonadati</taxon>
        <taxon>Aquificota</taxon>
        <taxon>Aquificia</taxon>
        <taxon>Aquificales</taxon>
        <taxon>Aquificaceae</taxon>
        <taxon>Hydrogenobacter</taxon>
    </lineage>
</organism>
<evidence type="ECO:0000313" key="3">
    <source>
        <dbReference type="Proteomes" id="UP000002574"/>
    </source>
</evidence>
<reference evidence="2 3" key="1">
    <citation type="journal article" date="2010" name="J. Bacteriol.">
        <title>Complete genome sequence of the thermophilic, obligately chemolithoautotrophic hydrogen-oxidizing bacterium Hydrogenobacter thermophilus TK-6.</title>
        <authorList>
            <person name="Arai H."/>
            <person name="Kanbe H."/>
            <person name="Ishii M."/>
            <person name="Igarashi Y."/>
        </authorList>
    </citation>
    <scope>NUCLEOTIDE SEQUENCE [LARGE SCALE GENOMIC DNA]</scope>
    <source>
        <strain evidence="3">DSM 6534 / IAM 12695 / TK-6 [Tokyo]</strain>
    </source>
</reference>
<dbReference type="Pfam" id="PF13302">
    <property type="entry name" value="Acetyltransf_3"/>
    <property type="match status" value="1"/>
</dbReference>
<dbReference type="InterPro" id="IPR020036">
    <property type="entry name" value="PseH"/>
</dbReference>
<dbReference type="RefSeq" id="WP_012964166.1">
    <property type="nucleotide sequence ID" value="NC_013799.1"/>
</dbReference>
<proteinExistence type="predicted"/>
<dbReference type="KEGG" id="hte:Hydth_1525"/>
<keyword evidence="2" id="KW-0966">Cell projection</keyword>
<dbReference type="PANTHER" id="PTHR43415:SF3">
    <property type="entry name" value="GNAT-FAMILY ACETYLTRANSFERASE"/>
    <property type="match status" value="1"/>
</dbReference>
<dbReference type="AlphaFoldDB" id="D3DJI4"/>
<accession>D3DJI4</accession>
<dbReference type="InterPro" id="IPR016181">
    <property type="entry name" value="Acyl_CoA_acyltransferase"/>
</dbReference>
<dbReference type="Gene3D" id="3.40.630.30">
    <property type="match status" value="1"/>
</dbReference>
<protein>
    <submittedName>
        <fullName evidence="2">Putative flagellar biosynthesis protein G</fullName>
    </submittedName>
</protein>
<dbReference type="NCBIfam" id="TIGR03585">
    <property type="entry name" value="PseH"/>
    <property type="match status" value="1"/>
</dbReference>
<dbReference type="Proteomes" id="UP000002574">
    <property type="component" value="Chromosome"/>
</dbReference>
<evidence type="ECO:0000313" key="2">
    <source>
        <dbReference type="EMBL" id="BAI69986.1"/>
    </source>
</evidence>
<dbReference type="InterPro" id="IPR000182">
    <property type="entry name" value="GNAT_dom"/>
</dbReference>
<dbReference type="EMBL" id="AP011112">
    <property type="protein sequence ID" value="BAI69986.1"/>
    <property type="molecule type" value="Genomic_DNA"/>
</dbReference>
<keyword evidence="3" id="KW-1185">Reference proteome</keyword>
<keyword evidence="2" id="KW-0969">Cilium</keyword>